<evidence type="ECO:0000313" key="2">
    <source>
        <dbReference type="Proteomes" id="UP000194127"/>
    </source>
</evidence>
<reference evidence="1 2" key="1">
    <citation type="submission" date="2017-04" db="EMBL/GenBank/DDBJ databases">
        <title>Genome Sequence of the Model Brown-Rot Fungus Postia placenta SB12.</title>
        <authorList>
            <consortium name="DOE Joint Genome Institute"/>
            <person name="Gaskell J."/>
            <person name="Kersten P."/>
            <person name="Larrondo L.F."/>
            <person name="Canessa P."/>
            <person name="Martinez D."/>
            <person name="Hibbett D."/>
            <person name="Schmoll M."/>
            <person name="Kubicek C.P."/>
            <person name="Martinez A.T."/>
            <person name="Yadav J."/>
            <person name="Master E."/>
            <person name="Magnuson J.K."/>
            <person name="James T."/>
            <person name="Yaver D."/>
            <person name="Berka R."/>
            <person name="Labutti K."/>
            <person name="Lipzen A."/>
            <person name="Aerts A."/>
            <person name="Barry K."/>
            <person name="Henrissat B."/>
            <person name="Blanchette R."/>
            <person name="Grigoriev I."/>
            <person name="Cullen D."/>
        </authorList>
    </citation>
    <scope>NUCLEOTIDE SEQUENCE [LARGE SCALE GENOMIC DNA]</scope>
    <source>
        <strain evidence="1 2">MAD-698-R-SB12</strain>
    </source>
</reference>
<keyword evidence="2" id="KW-1185">Reference proteome</keyword>
<sequence length="296" mass="33161">MYFRIFELERGPSVRQRFAAYYLNAAGGPRRLGRVHVSVRQHPEAALMHSVQLVVGNRGTFARRAACRKMFSSDVGIASFPELPLIHLANRFDVRSASSGVSQLNTAAVIAPLSAEDVYTSRKADGLSLTPWTVEATAAMDGTIRTSPGTCPVLGELPLVQCERLCYMIWAVECYIREFLNWPSTTIIMRSILKALSVEKDCKVAVLLIVSEEQLHWAIVVMTEDVEKGKDLPCFQVYDRIYDDAGGKWWYLFSQNVLLGETHRCLGGAYVGTVKECQVGSLKEMGYFQQPRWRVS</sequence>
<dbReference type="EMBL" id="KZ110600">
    <property type="protein sequence ID" value="OSX60397.1"/>
    <property type="molecule type" value="Genomic_DNA"/>
</dbReference>
<gene>
    <name evidence="1" type="ORF">POSPLADRAFT_1148413</name>
</gene>
<dbReference type="RefSeq" id="XP_024337191.1">
    <property type="nucleotide sequence ID" value="XM_024486172.1"/>
</dbReference>
<proteinExistence type="predicted"/>
<dbReference type="GeneID" id="36331121"/>
<evidence type="ECO:0000313" key="1">
    <source>
        <dbReference type="EMBL" id="OSX60397.1"/>
    </source>
</evidence>
<dbReference type="AlphaFoldDB" id="A0A1X6MVJ2"/>
<organism evidence="1 2">
    <name type="scientific">Postia placenta MAD-698-R-SB12</name>
    <dbReference type="NCBI Taxonomy" id="670580"/>
    <lineage>
        <taxon>Eukaryota</taxon>
        <taxon>Fungi</taxon>
        <taxon>Dikarya</taxon>
        <taxon>Basidiomycota</taxon>
        <taxon>Agaricomycotina</taxon>
        <taxon>Agaricomycetes</taxon>
        <taxon>Polyporales</taxon>
        <taxon>Adustoporiaceae</taxon>
        <taxon>Rhodonia</taxon>
    </lineage>
</organism>
<dbReference type="Proteomes" id="UP000194127">
    <property type="component" value="Unassembled WGS sequence"/>
</dbReference>
<name>A0A1X6MVJ2_9APHY</name>
<protein>
    <submittedName>
        <fullName evidence="1">Uncharacterized protein</fullName>
    </submittedName>
</protein>
<accession>A0A1X6MVJ2</accession>
<dbReference type="OrthoDB" id="10270842at2759"/>